<protein>
    <recommendedName>
        <fullName evidence="2">DUF6737 domain-containing protein</fullName>
    </recommendedName>
</protein>
<feature type="transmembrane region" description="Helical" evidence="1">
    <location>
        <begin position="44"/>
        <end position="61"/>
    </location>
</feature>
<dbReference type="OrthoDB" id="426582at2"/>
<reference evidence="3" key="1">
    <citation type="submission" date="2017-10" db="EMBL/GenBank/DDBJ databases">
        <title>Draft genome sequence of the planktic cyanobacteria Tychonema bourrellyi isolated from alpine lentic freshwater.</title>
        <authorList>
            <person name="Tett A."/>
            <person name="Armanini F."/>
            <person name="Asnicar F."/>
            <person name="Boscaini A."/>
            <person name="Pasolli E."/>
            <person name="Zolfo M."/>
            <person name="Donati C."/>
            <person name="Salmaso N."/>
            <person name="Segata N."/>
        </authorList>
    </citation>
    <scope>NUCLEOTIDE SEQUENCE</scope>
    <source>
        <strain evidence="3">FEM_GT703</strain>
    </source>
</reference>
<dbReference type="EMBL" id="NXIB02000124">
    <property type="protein sequence ID" value="PHX54114.1"/>
    <property type="molecule type" value="Genomic_DNA"/>
</dbReference>
<dbReference type="Pfam" id="PF20522">
    <property type="entry name" value="DUF6737"/>
    <property type="match status" value="1"/>
</dbReference>
<feature type="transmembrane region" description="Helical" evidence="1">
    <location>
        <begin position="20"/>
        <end position="37"/>
    </location>
</feature>
<name>A0A2G4EX50_9CYAN</name>
<keyword evidence="1" id="KW-1133">Transmembrane helix</keyword>
<proteinExistence type="predicted"/>
<gene>
    <name evidence="3" type="ORF">CP500_017895</name>
</gene>
<dbReference type="AlphaFoldDB" id="A0A2G4EX50"/>
<organism evidence="3 4">
    <name type="scientific">Tychonema bourrellyi FEM_GT703</name>
    <dbReference type="NCBI Taxonomy" id="2040638"/>
    <lineage>
        <taxon>Bacteria</taxon>
        <taxon>Bacillati</taxon>
        <taxon>Cyanobacteriota</taxon>
        <taxon>Cyanophyceae</taxon>
        <taxon>Oscillatoriophycideae</taxon>
        <taxon>Oscillatoriales</taxon>
        <taxon>Microcoleaceae</taxon>
        <taxon>Tychonema</taxon>
    </lineage>
</organism>
<dbReference type="Proteomes" id="UP000226442">
    <property type="component" value="Unassembled WGS sequence"/>
</dbReference>
<keyword evidence="4" id="KW-1185">Reference proteome</keyword>
<dbReference type="PANTHER" id="PTHR36046">
    <property type="entry name" value="PROTEIN, PUTATIVE-RELATED"/>
    <property type="match status" value="1"/>
</dbReference>
<feature type="domain" description="DUF6737" evidence="2">
    <location>
        <begin position="8"/>
        <end position="64"/>
    </location>
</feature>
<dbReference type="InterPro" id="IPR046625">
    <property type="entry name" value="DUF6737"/>
</dbReference>
<dbReference type="PANTHER" id="PTHR36046:SF1">
    <property type="entry name" value="DUF6737 DOMAIN-CONTAINING PROTEIN"/>
    <property type="match status" value="1"/>
</dbReference>
<keyword evidence="1" id="KW-0472">Membrane</keyword>
<accession>A0A2G4EX50</accession>
<evidence type="ECO:0000256" key="1">
    <source>
        <dbReference type="SAM" id="Phobius"/>
    </source>
</evidence>
<comment type="caution">
    <text evidence="3">The sequence shown here is derived from an EMBL/GenBank/DDBJ whole genome shotgun (WGS) entry which is preliminary data.</text>
</comment>
<sequence length="83" mass="9651">MSEQKPISPWNYKPWWCQPWSILLTGTSLISASWLLLKTVWITVLVAIPLLAWMGFFLLVWPKLMLDSGLLEKYQESEIKGLD</sequence>
<evidence type="ECO:0000313" key="3">
    <source>
        <dbReference type="EMBL" id="PHX54114.1"/>
    </source>
</evidence>
<keyword evidence="1" id="KW-0812">Transmembrane</keyword>
<evidence type="ECO:0000313" key="4">
    <source>
        <dbReference type="Proteomes" id="UP000226442"/>
    </source>
</evidence>
<evidence type="ECO:0000259" key="2">
    <source>
        <dbReference type="Pfam" id="PF20522"/>
    </source>
</evidence>